<protein>
    <submittedName>
        <fullName evidence="2">Uncharacterized protein</fullName>
    </submittedName>
</protein>
<dbReference type="Proteomes" id="UP000817658">
    <property type="component" value="Chromosome 1"/>
</dbReference>
<evidence type="ECO:0000313" key="2">
    <source>
        <dbReference type="EMBL" id="BAD53240.1"/>
    </source>
</evidence>
<dbReference type="EMBL" id="AP003344">
    <property type="protein sequence ID" value="BAD53240.1"/>
    <property type="molecule type" value="Genomic_DNA"/>
</dbReference>
<proteinExistence type="predicted"/>
<feature type="region of interest" description="Disordered" evidence="1">
    <location>
        <begin position="1"/>
        <end position="55"/>
    </location>
</feature>
<evidence type="ECO:0000256" key="1">
    <source>
        <dbReference type="SAM" id="MobiDB-lite"/>
    </source>
</evidence>
<sequence>MAAGRCSRGEARHVKGWGEDQGLNSDYGSYRAPDVKDEKNPAAGPGRMSLSLPTCPSEIMDPHLEVFSPNLLPT</sequence>
<name>A2ZYD8_ORYSJ</name>
<feature type="compositionally biased region" description="Basic and acidic residues" evidence="1">
    <location>
        <begin position="7"/>
        <end position="18"/>
    </location>
</feature>
<dbReference type="AlphaFoldDB" id="A2ZYD8"/>
<reference evidence="2" key="1">
    <citation type="journal article" date="2002" name="Nature">
        <title>The genome sequence and structure of rice chromosome 1.</title>
        <authorList>
            <person name="Sasaki T."/>
            <person name="Matsumoto T."/>
            <person name="Yamamoto K."/>
            <person name="Sakata K."/>
            <person name="Baba T."/>
            <person name="Katayose Y."/>
            <person name="Wu J."/>
            <person name="Niimura Y."/>
            <person name="Cheng Z."/>
            <person name="Nagamura Y."/>
            <person name="Antonio B.A."/>
            <person name="Kanamori H."/>
            <person name="Hosokawa S."/>
            <person name="Masukawa M."/>
            <person name="Arikawa K."/>
            <person name="Chiden Y."/>
            <person name="Hayashi M."/>
            <person name="Okamoto M."/>
            <person name="Ando T."/>
            <person name="Aoki H."/>
            <person name="Arita K."/>
            <person name="Hamada M."/>
            <person name="Harada C."/>
            <person name="Hijishita S."/>
            <person name="Honda M."/>
            <person name="Ichikawa Y."/>
            <person name="Idonuma A."/>
            <person name="Iijima M."/>
            <person name="Ikeda M."/>
            <person name="Ikeno M."/>
            <person name="Itoh S."/>
            <person name="Itoh T."/>
            <person name="Itoh Y."/>
            <person name="Itoh Y."/>
            <person name="Iwabuchi A."/>
            <person name="Kamiya K."/>
            <person name="Karasawa W."/>
            <person name="Katagiri S."/>
            <person name="Kikuta A."/>
            <person name="Kobayashi N."/>
            <person name="Kono I."/>
            <person name="Machita K."/>
            <person name="Maehara T."/>
            <person name="Mizuno H."/>
            <person name="Mizubayashi T."/>
            <person name="Mukai Y."/>
            <person name="Nagasaki H."/>
            <person name="Nakashima M."/>
            <person name="Nakama Y."/>
            <person name="Nakamichi Y."/>
            <person name="Nakamura M."/>
            <person name="Namiki N."/>
            <person name="Negishi M."/>
            <person name="Ohta I."/>
            <person name="Ono N."/>
            <person name="Saji S."/>
            <person name="Sakai K."/>
            <person name="Shibata M."/>
            <person name="Shimokawa T."/>
            <person name="Shomura A."/>
            <person name="Song J."/>
            <person name="Takazaki Y."/>
            <person name="Terasawa K."/>
            <person name="Tsuji K."/>
            <person name="Waki K."/>
            <person name="Yamagata H."/>
            <person name="Yamane H."/>
            <person name="Yoshiki S."/>
            <person name="Yoshihara R."/>
            <person name="Yukawa K."/>
            <person name="Zhong H."/>
            <person name="Iwama H."/>
            <person name="Endo T."/>
            <person name="Ito H."/>
            <person name="Hahn J.H."/>
            <person name="Kim H.I."/>
            <person name="Eun M.Y."/>
            <person name="Yano M."/>
            <person name="Jiang J."/>
            <person name="Gojobori T."/>
        </authorList>
    </citation>
    <scope>NUCLEOTIDE SEQUENCE</scope>
</reference>
<accession>A2ZYD8</accession>
<gene>
    <name evidence="2" type="ORF">P0413G02.25</name>
</gene>
<organism evidence="2">
    <name type="scientific">Oryza sativa subsp. japonica</name>
    <name type="common">Rice</name>
    <dbReference type="NCBI Taxonomy" id="39947"/>
    <lineage>
        <taxon>Eukaryota</taxon>
        <taxon>Viridiplantae</taxon>
        <taxon>Streptophyta</taxon>
        <taxon>Embryophyta</taxon>
        <taxon>Tracheophyta</taxon>
        <taxon>Spermatophyta</taxon>
        <taxon>Magnoliopsida</taxon>
        <taxon>Liliopsida</taxon>
        <taxon>Poales</taxon>
        <taxon>Poaceae</taxon>
        <taxon>BOP clade</taxon>
        <taxon>Oryzoideae</taxon>
        <taxon>Oryzeae</taxon>
        <taxon>Oryzinae</taxon>
        <taxon>Oryza</taxon>
        <taxon>Oryza sativa</taxon>
    </lineage>
</organism>